<evidence type="ECO:0000313" key="9">
    <source>
        <dbReference type="Proteomes" id="UP001500213"/>
    </source>
</evidence>
<dbReference type="PROSITE" id="PS50850">
    <property type="entry name" value="MFS"/>
    <property type="match status" value="1"/>
</dbReference>
<dbReference type="InterPro" id="IPR036259">
    <property type="entry name" value="MFS_trans_sf"/>
</dbReference>
<feature type="transmembrane region" description="Helical" evidence="6">
    <location>
        <begin position="146"/>
        <end position="168"/>
    </location>
</feature>
<dbReference type="Proteomes" id="UP001500213">
    <property type="component" value="Unassembled WGS sequence"/>
</dbReference>
<feature type="transmembrane region" description="Helical" evidence="6">
    <location>
        <begin position="368"/>
        <end position="388"/>
    </location>
</feature>
<evidence type="ECO:0000256" key="4">
    <source>
        <dbReference type="ARBA" id="ARBA00022989"/>
    </source>
</evidence>
<feature type="transmembrane region" description="Helical" evidence="6">
    <location>
        <begin position="284"/>
        <end position="303"/>
    </location>
</feature>
<evidence type="ECO:0000256" key="2">
    <source>
        <dbReference type="ARBA" id="ARBA00022475"/>
    </source>
</evidence>
<keyword evidence="5 6" id="KW-0472">Membrane</keyword>
<keyword evidence="9" id="KW-1185">Reference proteome</keyword>
<dbReference type="CDD" id="cd17324">
    <property type="entry name" value="MFS_NepI_like"/>
    <property type="match status" value="1"/>
</dbReference>
<keyword evidence="2" id="KW-1003">Cell membrane</keyword>
<evidence type="ECO:0000313" key="8">
    <source>
        <dbReference type="EMBL" id="GAA4191901.1"/>
    </source>
</evidence>
<dbReference type="PANTHER" id="PTHR43124">
    <property type="entry name" value="PURINE EFFLUX PUMP PBUE"/>
    <property type="match status" value="1"/>
</dbReference>
<dbReference type="SUPFAM" id="SSF103473">
    <property type="entry name" value="MFS general substrate transporter"/>
    <property type="match status" value="1"/>
</dbReference>
<organism evidence="8 9">
    <name type="scientific">Gryllotalpicola kribbensis</name>
    <dbReference type="NCBI Taxonomy" id="993084"/>
    <lineage>
        <taxon>Bacteria</taxon>
        <taxon>Bacillati</taxon>
        <taxon>Actinomycetota</taxon>
        <taxon>Actinomycetes</taxon>
        <taxon>Micrococcales</taxon>
        <taxon>Microbacteriaceae</taxon>
        <taxon>Gryllotalpicola</taxon>
    </lineage>
</organism>
<proteinExistence type="predicted"/>
<evidence type="ECO:0000256" key="6">
    <source>
        <dbReference type="SAM" id="Phobius"/>
    </source>
</evidence>
<feature type="transmembrane region" description="Helical" evidence="6">
    <location>
        <begin position="254"/>
        <end position="272"/>
    </location>
</feature>
<gene>
    <name evidence="8" type="ORF">GCM10022288_23390</name>
</gene>
<protein>
    <submittedName>
        <fullName evidence="8">MFS transporter</fullName>
    </submittedName>
</protein>
<keyword evidence="3 6" id="KW-0812">Transmembrane</keyword>
<name>A0ABP8AWC0_9MICO</name>
<accession>A0ABP8AWC0</accession>
<feature type="transmembrane region" description="Helical" evidence="6">
    <location>
        <begin position="340"/>
        <end position="362"/>
    </location>
</feature>
<dbReference type="Gene3D" id="1.20.1250.20">
    <property type="entry name" value="MFS general substrate transporter like domains"/>
    <property type="match status" value="2"/>
</dbReference>
<feature type="transmembrane region" description="Helical" evidence="6">
    <location>
        <begin position="88"/>
        <end position="111"/>
    </location>
</feature>
<feature type="domain" description="Major facilitator superfamily (MFS) profile" evidence="7">
    <location>
        <begin position="22"/>
        <end position="394"/>
    </location>
</feature>
<evidence type="ECO:0000256" key="3">
    <source>
        <dbReference type="ARBA" id="ARBA00022692"/>
    </source>
</evidence>
<feature type="transmembrane region" description="Helical" evidence="6">
    <location>
        <begin position="214"/>
        <end position="239"/>
    </location>
</feature>
<reference evidence="9" key="1">
    <citation type="journal article" date="2019" name="Int. J. Syst. Evol. Microbiol.">
        <title>The Global Catalogue of Microorganisms (GCM) 10K type strain sequencing project: providing services to taxonomists for standard genome sequencing and annotation.</title>
        <authorList>
            <consortium name="The Broad Institute Genomics Platform"/>
            <consortium name="The Broad Institute Genome Sequencing Center for Infectious Disease"/>
            <person name="Wu L."/>
            <person name="Ma J."/>
        </authorList>
    </citation>
    <scope>NUCLEOTIDE SEQUENCE [LARGE SCALE GENOMIC DNA]</scope>
    <source>
        <strain evidence="9">JCM 17593</strain>
    </source>
</reference>
<dbReference type="EMBL" id="BAABBX010000015">
    <property type="protein sequence ID" value="GAA4191901.1"/>
    <property type="molecule type" value="Genomic_DNA"/>
</dbReference>
<feature type="transmembrane region" description="Helical" evidence="6">
    <location>
        <begin position="309"/>
        <end position="328"/>
    </location>
</feature>
<comment type="caution">
    <text evidence="8">The sequence shown here is derived from an EMBL/GenBank/DDBJ whole genome shotgun (WGS) entry which is preliminary data.</text>
</comment>
<feature type="transmembrane region" description="Helical" evidence="6">
    <location>
        <begin position="62"/>
        <end position="81"/>
    </location>
</feature>
<dbReference type="Pfam" id="PF07690">
    <property type="entry name" value="MFS_1"/>
    <property type="match status" value="1"/>
</dbReference>
<evidence type="ECO:0000259" key="7">
    <source>
        <dbReference type="PROSITE" id="PS50850"/>
    </source>
</evidence>
<feature type="transmembrane region" description="Helical" evidence="6">
    <location>
        <begin position="174"/>
        <end position="194"/>
    </location>
</feature>
<evidence type="ECO:0000256" key="1">
    <source>
        <dbReference type="ARBA" id="ARBA00004651"/>
    </source>
</evidence>
<dbReference type="InterPro" id="IPR050189">
    <property type="entry name" value="MFS_Efflux_Transporters"/>
</dbReference>
<evidence type="ECO:0000256" key="5">
    <source>
        <dbReference type="ARBA" id="ARBA00023136"/>
    </source>
</evidence>
<comment type="subcellular location">
    <subcellularLocation>
        <location evidence="1">Cell membrane</location>
        <topology evidence="1">Multi-pass membrane protein</topology>
    </subcellularLocation>
</comment>
<dbReference type="InterPro" id="IPR020846">
    <property type="entry name" value="MFS_dom"/>
</dbReference>
<sequence length="394" mass="39157">MRTLYCVTVIEQSNATRNVGLKLGILAAGLFVVGTNAFVIAGVLPAIAASLHTTTAAVGYSITWYSIVVAVGSPAVSTLLARMPRATLMALGLALIAVGTFLAAAAAGIGLFTAGRIVAAIGGAALVPTATAAAPTLVAPERRGRALAATGLGFSLASAVGAPFGTFLADLGGWRLALSVIGALAAVIAVAVAVETRGLPLGRAVPFAARFSVLAHPGILLALLTTLLMVVAFNVVYIFSSDIVAPATGGNESALAALLLVYGAFGIVGNWLGGRLTDGIGGRLTALVALALEAVAFVALIALRGGFAATAVLFALWGVGAYAAIVPVQSRLAAIDPERAGISLSWYSTGMYVGIALAPVLGAATLSAGVPVTLLAAAAAALLGLIAFEAAHRR</sequence>
<dbReference type="InterPro" id="IPR011701">
    <property type="entry name" value="MFS"/>
</dbReference>
<dbReference type="PANTHER" id="PTHR43124:SF10">
    <property type="entry name" value="PURINE EFFLUX PUMP PBUE"/>
    <property type="match status" value="1"/>
</dbReference>
<keyword evidence="4 6" id="KW-1133">Transmembrane helix</keyword>
<feature type="transmembrane region" description="Helical" evidence="6">
    <location>
        <begin position="23"/>
        <end position="50"/>
    </location>
</feature>
<feature type="transmembrane region" description="Helical" evidence="6">
    <location>
        <begin position="117"/>
        <end position="139"/>
    </location>
</feature>